<feature type="signal peptide" evidence="1">
    <location>
        <begin position="1"/>
        <end position="24"/>
    </location>
</feature>
<reference evidence="2 3" key="1">
    <citation type="submission" date="2014-04" db="EMBL/GenBank/DDBJ databases">
        <authorList>
            <consortium name="DOE Joint Genome Institute"/>
            <person name="Kuo A."/>
            <person name="Ruytinx J."/>
            <person name="Rineau F."/>
            <person name="Colpaert J."/>
            <person name="Kohler A."/>
            <person name="Nagy L.G."/>
            <person name="Floudas D."/>
            <person name="Copeland A."/>
            <person name="Barry K.W."/>
            <person name="Cichocki N."/>
            <person name="Veneault-Fourrey C."/>
            <person name="LaButti K."/>
            <person name="Lindquist E.A."/>
            <person name="Lipzen A."/>
            <person name="Lundell T."/>
            <person name="Morin E."/>
            <person name="Murat C."/>
            <person name="Sun H."/>
            <person name="Tunlid A."/>
            <person name="Henrissat B."/>
            <person name="Grigoriev I.V."/>
            <person name="Hibbett D.S."/>
            <person name="Martin F."/>
            <person name="Nordberg H.P."/>
            <person name="Cantor M.N."/>
            <person name="Hua S.X."/>
        </authorList>
    </citation>
    <scope>NUCLEOTIDE SEQUENCE [LARGE SCALE GENOMIC DNA]</scope>
    <source>
        <strain evidence="2 3">UH-Slu-Lm8-n1</strain>
    </source>
</reference>
<keyword evidence="3" id="KW-1185">Reference proteome</keyword>
<dbReference type="EMBL" id="KN835203">
    <property type="protein sequence ID" value="KIK43844.1"/>
    <property type="molecule type" value="Genomic_DNA"/>
</dbReference>
<keyword evidence="1" id="KW-0732">Signal</keyword>
<organism evidence="2 3">
    <name type="scientific">Suillus luteus UH-Slu-Lm8-n1</name>
    <dbReference type="NCBI Taxonomy" id="930992"/>
    <lineage>
        <taxon>Eukaryota</taxon>
        <taxon>Fungi</taxon>
        <taxon>Dikarya</taxon>
        <taxon>Basidiomycota</taxon>
        <taxon>Agaricomycotina</taxon>
        <taxon>Agaricomycetes</taxon>
        <taxon>Agaricomycetidae</taxon>
        <taxon>Boletales</taxon>
        <taxon>Suillineae</taxon>
        <taxon>Suillaceae</taxon>
        <taxon>Suillus</taxon>
    </lineage>
</organism>
<accession>A0A0D0B1F7</accession>
<dbReference type="Proteomes" id="UP000054485">
    <property type="component" value="Unassembled WGS sequence"/>
</dbReference>
<dbReference type="HOGENOM" id="CLU_161534_0_0_1"/>
<proteinExistence type="predicted"/>
<evidence type="ECO:0000313" key="3">
    <source>
        <dbReference type="Proteomes" id="UP000054485"/>
    </source>
</evidence>
<feature type="chain" id="PRO_5002219072" evidence="1">
    <location>
        <begin position="25"/>
        <end position="129"/>
    </location>
</feature>
<dbReference type="AlphaFoldDB" id="A0A0D0B1F7"/>
<protein>
    <submittedName>
        <fullName evidence="2">Uncharacterized protein</fullName>
    </submittedName>
</protein>
<dbReference type="InParanoid" id="A0A0D0B1F7"/>
<reference evidence="3" key="2">
    <citation type="submission" date="2015-01" db="EMBL/GenBank/DDBJ databases">
        <title>Evolutionary Origins and Diversification of the Mycorrhizal Mutualists.</title>
        <authorList>
            <consortium name="DOE Joint Genome Institute"/>
            <consortium name="Mycorrhizal Genomics Consortium"/>
            <person name="Kohler A."/>
            <person name="Kuo A."/>
            <person name="Nagy L.G."/>
            <person name="Floudas D."/>
            <person name="Copeland A."/>
            <person name="Barry K.W."/>
            <person name="Cichocki N."/>
            <person name="Veneault-Fourrey C."/>
            <person name="LaButti K."/>
            <person name="Lindquist E.A."/>
            <person name="Lipzen A."/>
            <person name="Lundell T."/>
            <person name="Morin E."/>
            <person name="Murat C."/>
            <person name="Riley R."/>
            <person name="Ohm R."/>
            <person name="Sun H."/>
            <person name="Tunlid A."/>
            <person name="Henrissat B."/>
            <person name="Grigoriev I.V."/>
            <person name="Hibbett D.S."/>
            <person name="Martin F."/>
        </authorList>
    </citation>
    <scope>NUCLEOTIDE SEQUENCE [LARGE SCALE GENOMIC DNA]</scope>
    <source>
        <strain evidence="3">UH-Slu-Lm8-n1</strain>
    </source>
</reference>
<evidence type="ECO:0000313" key="2">
    <source>
        <dbReference type="EMBL" id="KIK43844.1"/>
    </source>
</evidence>
<dbReference type="OrthoDB" id="3270428at2759"/>
<name>A0A0D0B1F7_9AGAM</name>
<evidence type="ECO:0000256" key="1">
    <source>
        <dbReference type="SAM" id="SignalP"/>
    </source>
</evidence>
<gene>
    <name evidence="2" type="ORF">CY34DRAFT_81068</name>
</gene>
<sequence>MRTYLVSAVAFLTALGITDQSVFGLIVSGSHSAITMTWKNNENTYVMDRNVRHYDITDPLQALQFVSVLPQLVRHGKKLHDFFQEKVLKQLEYKPWSKLAQRQHSAEDTRLAADQQTERKQIAVHELTL</sequence>